<dbReference type="Proteomes" id="UP000295506">
    <property type="component" value="Unassembled WGS sequence"/>
</dbReference>
<reference evidence="3 5" key="2">
    <citation type="submission" date="2019-03" db="EMBL/GenBank/DDBJ databases">
        <title>Genomic Encyclopedia of Type Strains, Phase IV (KMG-IV): sequencing the most valuable type-strain genomes for metagenomic binning, comparative biology and taxonomic classification.</title>
        <authorList>
            <person name="Goeker M."/>
        </authorList>
    </citation>
    <scope>NUCLEOTIDE SEQUENCE [LARGE SCALE GENOMIC DNA]</scope>
    <source>
        <strain evidence="3 5">DSM 101483</strain>
    </source>
</reference>
<dbReference type="Pfam" id="PF13272">
    <property type="entry name" value="Holin_2-3"/>
    <property type="match status" value="1"/>
</dbReference>
<keyword evidence="4" id="KW-1185">Reference proteome</keyword>
<dbReference type="EMBL" id="SOBK01000013">
    <property type="protein sequence ID" value="TDT86415.1"/>
    <property type="molecule type" value="Genomic_DNA"/>
</dbReference>
<reference evidence="2 4" key="1">
    <citation type="journal article" date="2016" name="Front. Microbiol.">
        <title>Genome Sequence of the Piezophilic, Mesophilic Sulfate-Reducing Bacterium Desulfovibrio indicus J2T.</title>
        <authorList>
            <person name="Cao J."/>
            <person name="Maignien L."/>
            <person name="Shao Z."/>
            <person name="Alain K."/>
            <person name="Jebbar M."/>
        </authorList>
    </citation>
    <scope>NUCLEOTIDE SEQUENCE [LARGE SCALE GENOMIC DNA]</scope>
    <source>
        <strain evidence="2 4">J2</strain>
    </source>
</reference>
<dbReference type="KEGG" id="dej:AWY79_00185"/>
<dbReference type="OrthoDB" id="8688566at2"/>
<evidence type="ECO:0000313" key="2">
    <source>
        <dbReference type="EMBL" id="AMK09636.1"/>
    </source>
</evidence>
<proteinExistence type="predicted"/>
<keyword evidence="1" id="KW-0472">Membrane</keyword>
<evidence type="ECO:0000313" key="4">
    <source>
        <dbReference type="Proteomes" id="UP000055611"/>
    </source>
</evidence>
<evidence type="ECO:0000313" key="5">
    <source>
        <dbReference type="Proteomes" id="UP000295506"/>
    </source>
</evidence>
<protein>
    <submittedName>
        <fullName evidence="3">Holin</fullName>
    </submittedName>
</protein>
<accession>A0A140D8W9</accession>
<feature type="transmembrane region" description="Helical" evidence="1">
    <location>
        <begin position="35"/>
        <end position="53"/>
    </location>
</feature>
<dbReference type="InterPro" id="IPR025140">
    <property type="entry name" value="Holin_2-3"/>
</dbReference>
<keyword evidence="1" id="KW-0812">Transmembrane</keyword>
<dbReference type="RefSeq" id="WP_066798947.1">
    <property type="nucleotide sequence ID" value="NZ_CP014206.1"/>
</dbReference>
<name>A0A140D8W9_9BACT</name>
<organism evidence="3 5">
    <name type="scientific">Pseudodesulfovibrio indicus</name>
    <dbReference type="NCBI Taxonomy" id="1716143"/>
    <lineage>
        <taxon>Bacteria</taxon>
        <taxon>Pseudomonadati</taxon>
        <taxon>Thermodesulfobacteriota</taxon>
        <taxon>Desulfovibrionia</taxon>
        <taxon>Desulfovibrionales</taxon>
        <taxon>Desulfovibrionaceae</taxon>
    </lineage>
</organism>
<dbReference type="EMBL" id="CP014206">
    <property type="protein sequence ID" value="AMK09636.1"/>
    <property type="molecule type" value="Genomic_DNA"/>
</dbReference>
<dbReference type="Proteomes" id="UP000055611">
    <property type="component" value="Chromosome"/>
</dbReference>
<evidence type="ECO:0000256" key="1">
    <source>
        <dbReference type="SAM" id="Phobius"/>
    </source>
</evidence>
<keyword evidence="1" id="KW-1133">Transmembrane helix</keyword>
<sequence>MRTPRMTKTATLALALLCLVALISPQQLGVIAYKVALVLLAGVAGYILDRALFPYARPHILSPDPVNPREMSGDALRFDLWDTLYITAQIRRAVIVAAAMLAVGLGL</sequence>
<gene>
    <name evidence="2" type="ORF">AWY79_00185</name>
    <name evidence="3" type="ORF">EDC59_11391</name>
</gene>
<dbReference type="AlphaFoldDB" id="A0A140D8W9"/>
<evidence type="ECO:0000313" key="3">
    <source>
        <dbReference type="EMBL" id="TDT86415.1"/>
    </source>
</evidence>